<proteinExistence type="predicted"/>
<organism evidence="2 3">
    <name type="scientific">Panicum virgatum</name>
    <name type="common">Blackwell switchgrass</name>
    <dbReference type="NCBI Taxonomy" id="38727"/>
    <lineage>
        <taxon>Eukaryota</taxon>
        <taxon>Viridiplantae</taxon>
        <taxon>Streptophyta</taxon>
        <taxon>Embryophyta</taxon>
        <taxon>Tracheophyta</taxon>
        <taxon>Spermatophyta</taxon>
        <taxon>Magnoliopsida</taxon>
        <taxon>Liliopsida</taxon>
        <taxon>Poales</taxon>
        <taxon>Poaceae</taxon>
        <taxon>PACMAD clade</taxon>
        <taxon>Panicoideae</taxon>
        <taxon>Panicodae</taxon>
        <taxon>Paniceae</taxon>
        <taxon>Panicinae</taxon>
        <taxon>Panicum</taxon>
        <taxon>Panicum sect. Hiantes</taxon>
    </lineage>
</organism>
<dbReference type="PANTHER" id="PTHR35218">
    <property type="entry name" value="RNASE H DOMAIN-CONTAINING PROTEIN"/>
    <property type="match status" value="1"/>
</dbReference>
<reference evidence="2" key="1">
    <citation type="submission" date="2020-05" db="EMBL/GenBank/DDBJ databases">
        <title>WGS assembly of Panicum virgatum.</title>
        <authorList>
            <person name="Lovell J.T."/>
            <person name="Jenkins J."/>
            <person name="Shu S."/>
            <person name="Juenger T.E."/>
            <person name="Schmutz J."/>
        </authorList>
    </citation>
    <scope>NUCLEOTIDE SEQUENCE</scope>
    <source>
        <strain evidence="2">AP13</strain>
    </source>
</reference>
<dbReference type="Proteomes" id="UP000823388">
    <property type="component" value="Chromosome 9K"/>
</dbReference>
<dbReference type="InterPro" id="IPR005135">
    <property type="entry name" value="Endo/exonuclease/phosphatase"/>
</dbReference>
<evidence type="ECO:0000259" key="1">
    <source>
        <dbReference type="Pfam" id="PF03372"/>
    </source>
</evidence>
<evidence type="ECO:0000313" key="2">
    <source>
        <dbReference type="EMBL" id="KAG2549730.1"/>
    </source>
</evidence>
<dbReference type="GO" id="GO:0003824">
    <property type="term" value="F:catalytic activity"/>
    <property type="evidence" value="ECO:0007669"/>
    <property type="project" value="InterPro"/>
</dbReference>
<dbReference type="Pfam" id="PF03372">
    <property type="entry name" value="Exo_endo_phos"/>
    <property type="match status" value="1"/>
</dbReference>
<protein>
    <recommendedName>
        <fullName evidence="1">Endonuclease/exonuclease/phosphatase domain-containing protein</fullName>
    </recommendedName>
</protein>
<dbReference type="InterPro" id="IPR036691">
    <property type="entry name" value="Endo/exonu/phosph_ase_sf"/>
</dbReference>
<comment type="caution">
    <text evidence="2">The sequence shown here is derived from an EMBL/GenBank/DDBJ whole genome shotgun (WGS) entry which is preliminary data.</text>
</comment>
<dbReference type="EMBL" id="CM029053">
    <property type="protein sequence ID" value="KAG2549730.1"/>
    <property type="molecule type" value="Genomic_DNA"/>
</dbReference>
<keyword evidence="3" id="KW-1185">Reference proteome</keyword>
<feature type="domain" description="Endonuclease/exonuclease/phosphatase" evidence="1">
    <location>
        <begin position="5"/>
        <end position="202"/>
    </location>
</feature>
<gene>
    <name evidence="2" type="ORF">PVAP13_9KG256513</name>
</gene>
<feature type="non-terminal residue" evidence="2">
    <location>
        <position position="1"/>
    </location>
</feature>
<name>A0A8T0NK28_PANVG</name>
<dbReference type="SUPFAM" id="SSF56219">
    <property type="entry name" value="DNase I-like"/>
    <property type="match status" value="1"/>
</dbReference>
<accession>A0A8T0NK28</accession>
<sequence>SNILCWNVRGLNSRARQDSVRTLINSMKVDVVCLQETKMSQISHGSILTSLGSDFSYFVELPSVGASGGILVAWRHALGPATTTRVDNFSVSVQFCPTNGQAWWLTCVYGPQGDDNKVLFLQELREIRLACQGPWLTLGDYNLITSDADKNNGNLNRAMMGRFRRFISDLSLKELPLHGRKFTWSNQQDSPTLVKLDRVLCSID</sequence>
<evidence type="ECO:0000313" key="3">
    <source>
        <dbReference type="Proteomes" id="UP000823388"/>
    </source>
</evidence>
<dbReference type="Gene3D" id="3.60.10.10">
    <property type="entry name" value="Endonuclease/exonuclease/phosphatase"/>
    <property type="match status" value="1"/>
</dbReference>
<dbReference type="PANTHER" id="PTHR35218:SF7">
    <property type="entry name" value="ENDONUCLEASE_EXONUCLEASE_PHOSPHATASE"/>
    <property type="match status" value="1"/>
</dbReference>
<dbReference type="AlphaFoldDB" id="A0A8T0NK28"/>